<dbReference type="PANTHER" id="PTHR30004:SF6">
    <property type="entry name" value="D-THREONATE 4-PHOSPHATE DEHYDROGENASE"/>
    <property type="match status" value="1"/>
</dbReference>
<keyword evidence="7" id="KW-0170">Cobalt</keyword>
<comment type="pathway">
    <text evidence="7">Cofactor biosynthesis; pyridoxine 5'-phosphate biosynthesis; pyridoxine 5'-phosphate from D-erythrose 4-phosphate: step 4/5.</text>
</comment>
<comment type="miscellaneous">
    <text evidence="7">The active site is located at the dimer interface.</text>
</comment>
<proteinExistence type="inferred from homology"/>
<dbReference type="EC" id="1.1.1.262" evidence="7"/>
<dbReference type="NCBIfam" id="NF003699">
    <property type="entry name" value="PRK05312.1"/>
    <property type="match status" value="1"/>
</dbReference>
<comment type="similarity">
    <text evidence="7">Belongs to the PdxA family.</text>
</comment>
<comment type="catalytic activity">
    <reaction evidence="7">
        <text>4-(phosphooxy)-L-threonine + NAD(+) = 3-amino-2-oxopropyl phosphate + CO2 + NADH</text>
        <dbReference type="Rhea" id="RHEA:32275"/>
        <dbReference type="ChEBI" id="CHEBI:16526"/>
        <dbReference type="ChEBI" id="CHEBI:57279"/>
        <dbReference type="ChEBI" id="CHEBI:57540"/>
        <dbReference type="ChEBI" id="CHEBI:57945"/>
        <dbReference type="ChEBI" id="CHEBI:58452"/>
        <dbReference type="EC" id="1.1.1.262"/>
    </reaction>
</comment>
<comment type="cofactor">
    <cofactor evidence="7">
        <name>Zn(2+)</name>
        <dbReference type="ChEBI" id="CHEBI:29105"/>
    </cofactor>
    <cofactor evidence="7">
        <name>Mg(2+)</name>
        <dbReference type="ChEBI" id="CHEBI:18420"/>
    </cofactor>
    <cofactor evidence="7">
        <name>Co(2+)</name>
        <dbReference type="ChEBI" id="CHEBI:48828"/>
    </cofactor>
    <text evidence="7">Binds 1 divalent metal cation per subunit. Can use ions such as Zn(2+), Mg(2+) or Co(2+).</text>
</comment>
<feature type="binding site" evidence="7">
    <location>
        <position position="127"/>
    </location>
    <ligand>
        <name>substrate</name>
    </ligand>
</feature>
<keyword evidence="6 7" id="KW-0664">Pyridoxine biosynthesis</keyword>
<feature type="binding site" evidence="7">
    <location>
        <position position="284"/>
    </location>
    <ligand>
        <name>substrate</name>
    </ligand>
</feature>
<dbReference type="SUPFAM" id="SSF53659">
    <property type="entry name" value="Isocitrate/Isopropylmalate dehydrogenase-like"/>
    <property type="match status" value="1"/>
</dbReference>
<name>A0ABS5EVD9_9PROT</name>
<dbReference type="InterPro" id="IPR005255">
    <property type="entry name" value="PdxA_fam"/>
</dbReference>
<dbReference type="NCBIfam" id="TIGR00557">
    <property type="entry name" value="pdxA"/>
    <property type="match status" value="1"/>
</dbReference>
<keyword evidence="1 7" id="KW-0963">Cytoplasm</keyword>
<keyword evidence="9" id="KW-1185">Reference proteome</keyword>
<keyword evidence="2 7" id="KW-0479">Metal-binding</keyword>
<evidence type="ECO:0000256" key="3">
    <source>
        <dbReference type="ARBA" id="ARBA00022857"/>
    </source>
</evidence>
<dbReference type="PANTHER" id="PTHR30004">
    <property type="entry name" value="4-HYDROXYTHREONINE-4-PHOSPHATE DEHYDROGENASE"/>
    <property type="match status" value="1"/>
</dbReference>
<evidence type="ECO:0000256" key="2">
    <source>
        <dbReference type="ARBA" id="ARBA00022723"/>
    </source>
</evidence>
<accession>A0ABS5EVD9</accession>
<dbReference type="Proteomes" id="UP001196870">
    <property type="component" value="Unassembled WGS sequence"/>
</dbReference>
<dbReference type="GO" id="GO:0050570">
    <property type="term" value="F:4-hydroxythreonine-4-phosphate dehydrogenase activity"/>
    <property type="evidence" value="ECO:0007669"/>
    <property type="project" value="UniProtKB-EC"/>
</dbReference>
<feature type="binding site" evidence="7">
    <location>
        <position position="158"/>
    </location>
    <ligand>
        <name>a divalent metal cation</name>
        <dbReference type="ChEBI" id="CHEBI:60240"/>
        <note>ligand shared between dimeric partners</note>
    </ligand>
</feature>
<feature type="binding site" evidence="7">
    <location>
        <position position="275"/>
    </location>
    <ligand>
        <name>substrate</name>
    </ligand>
</feature>
<evidence type="ECO:0000256" key="4">
    <source>
        <dbReference type="ARBA" id="ARBA00023002"/>
    </source>
</evidence>
<feature type="binding site" evidence="7">
    <location>
        <position position="266"/>
    </location>
    <ligand>
        <name>substrate</name>
    </ligand>
</feature>
<feature type="binding site" evidence="7">
    <location>
        <position position="203"/>
    </location>
    <ligand>
        <name>a divalent metal cation</name>
        <dbReference type="ChEBI" id="CHEBI:60240"/>
        <note>ligand shared between dimeric partners</note>
    </ligand>
</feature>
<dbReference type="Pfam" id="PF04166">
    <property type="entry name" value="PdxA"/>
    <property type="match status" value="1"/>
</dbReference>
<gene>
    <name evidence="7 8" type="primary">pdxA</name>
    <name evidence="8" type="ORF">GXW71_07755</name>
</gene>
<feature type="binding site" evidence="7">
    <location>
        <position position="128"/>
    </location>
    <ligand>
        <name>substrate</name>
    </ligand>
</feature>
<keyword evidence="4 7" id="KW-0560">Oxidoreductase</keyword>
<comment type="function">
    <text evidence="7">Catalyzes the NAD(P)-dependent oxidation of 4-(phosphooxy)-L-threonine (HTP) into 2-amino-3-oxo-4-(phosphooxy)butyric acid which spontaneously decarboxylates to form 3-amino-2-oxopropyl phosphate (AHAP).</text>
</comment>
<comment type="caution">
    <text evidence="8">The sequence shown here is derived from an EMBL/GenBank/DDBJ whole genome shotgun (WGS) entry which is preliminary data.</text>
</comment>
<sequence length="322" mass="33253">MIPLALTMGEPAGIGLEVTGGAWTALRMDGPAFFLIGDADAVHGVPVRRIAVPEEATGSFAEALPVLHRPLPTPAVPGRIDAAHAPAVIASIEEAVALARLGRASGVVTNPIQKSSLYAAGFRHPGHTEFLGEIAGTGLPPVMMLASPMLRVVPVTVHEPLAAAIARLTPALIAEHARITHAALIRDFGIARPRLAVAGLNPHAGEAGTLGREDIEIVAPAVAMLLAEGIDARGPMPPDTLFTAKARPGYDVAICLYHDQALIPIKALDMDGGVNVTLGLSIVRTSPDHGTALDIAGRGIADPSSLIAAIRLAAEIARNRMP</sequence>
<keyword evidence="7" id="KW-0460">Magnesium</keyword>
<keyword evidence="7" id="KW-0862">Zinc</keyword>
<evidence type="ECO:0000313" key="8">
    <source>
        <dbReference type="EMBL" id="MBR0664249.1"/>
    </source>
</evidence>
<keyword evidence="5 7" id="KW-0520">NAD</keyword>
<dbReference type="EMBL" id="JAAGBB010000007">
    <property type="protein sequence ID" value="MBR0664249.1"/>
    <property type="molecule type" value="Genomic_DNA"/>
</dbReference>
<protein>
    <recommendedName>
        <fullName evidence="7">4-hydroxythreonine-4-phosphate dehydrogenase</fullName>
        <ecNumber evidence="7">1.1.1.262</ecNumber>
    </recommendedName>
    <alternativeName>
        <fullName evidence="7">4-(phosphohydroxy)-L-threonine dehydrogenase</fullName>
    </alternativeName>
</protein>
<organism evidence="8 9">
    <name type="scientific">Plastoroseomonas hellenica</name>
    <dbReference type="NCBI Taxonomy" id="2687306"/>
    <lineage>
        <taxon>Bacteria</taxon>
        <taxon>Pseudomonadati</taxon>
        <taxon>Pseudomonadota</taxon>
        <taxon>Alphaproteobacteria</taxon>
        <taxon>Acetobacterales</taxon>
        <taxon>Acetobacteraceae</taxon>
        <taxon>Plastoroseomonas</taxon>
    </lineage>
</organism>
<dbReference type="InterPro" id="IPR037510">
    <property type="entry name" value="PdxA"/>
</dbReference>
<evidence type="ECO:0000256" key="5">
    <source>
        <dbReference type="ARBA" id="ARBA00023027"/>
    </source>
</evidence>
<keyword evidence="3 7" id="KW-0521">NADP</keyword>
<feature type="binding site" evidence="7">
    <location>
        <position position="258"/>
    </location>
    <ligand>
        <name>a divalent metal cation</name>
        <dbReference type="ChEBI" id="CHEBI:60240"/>
        <note>ligand shared between dimeric partners</note>
    </ligand>
</feature>
<evidence type="ECO:0000256" key="6">
    <source>
        <dbReference type="ARBA" id="ARBA00023096"/>
    </source>
</evidence>
<reference evidence="9" key="1">
    <citation type="journal article" date="2021" name="Syst. Appl. Microbiol.">
        <title>Roseomonas hellenica sp. nov., isolated from roots of wild-growing Alkanna tinctoria.</title>
        <authorList>
            <person name="Rat A."/>
            <person name="Naranjo H.D."/>
            <person name="Lebbe L."/>
            <person name="Cnockaert M."/>
            <person name="Krigas N."/>
            <person name="Grigoriadou K."/>
            <person name="Maloupa E."/>
            <person name="Willems A."/>
        </authorList>
    </citation>
    <scope>NUCLEOTIDE SEQUENCE [LARGE SCALE GENOMIC DNA]</scope>
    <source>
        <strain evidence="9">LMG 31523</strain>
    </source>
</reference>
<evidence type="ECO:0000256" key="7">
    <source>
        <dbReference type="HAMAP-Rule" id="MF_00536"/>
    </source>
</evidence>
<dbReference type="HAMAP" id="MF_00536">
    <property type="entry name" value="PdxA"/>
    <property type="match status" value="1"/>
</dbReference>
<comment type="subunit">
    <text evidence="7">Homodimer.</text>
</comment>
<dbReference type="RefSeq" id="WP_211851846.1">
    <property type="nucleotide sequence ID" value="NZ_JAAGBB010000007.1"/>
</dbReference>
<comment type="subcellular location">
    <subcellularLocation>
        <location evidence="7">Cytoplasm</location>
    </subcellularLocation>
</comment>
<evidence type="ECO:0000313" key="9">
    <source>
        <dbReference type="Proteomes" id="UP001196870"/>
    </source>
</evidence>
<dbReference type="Gene3D" id="3.40.718.10">
    <property type="entry name" value="Isopropylmalate Dehydrogenase"/>
    <property type="match status" value="1"/>
</dbReference>
<evidence type="ECO:0000256" key="1">
    <source>
        <dbReference type="ARBA" id="ARBA00022490"/>
    </source>
</evidence>